<evidence type="ECO:0000259" key="6">
    <source>
        <dbReference type="PROSITE" id="PS50977"/>
    </source>
</evidence>
<dbReference type="Proteomes" id="UP000067626">
    <property type="component" value="Chromosome"/>
</dbReference>
<dbReference type="InterPro" id="IPR050109">
    <property type="entry name" value="HTH-type_TetR-like_transc_reg"/>
</dbReference>
<evidence type="ECO:0000256" key="4">
    <source>
        <dbReference type="PROSITE-ProRule" id="PRU00335"/>
    </source>
</evidence>
<organism evidence="7 8">
    <name type="scientific">Chondromyces crocatus</name>
    <dbReference type="NCBI Taxonomy" id="52"/>
    <lineage>
        <taxon>Bacteria</taxon>
        <taxon>Pseudomonadati</taxon>
        <taxon>Myxococcota</taxon>
        <taxon>Polyangia</taxon>
        <taxon>Polyangiales</taxon>
        <taxon>Polyangiaceae</taxon>
        <taxon>Chondromyces</taxon>
    </lineage>
</organism>
<accession>A0A0K1ES18</accession>
<evidence type="ECO:0000256" key="1">
    <source>
        <dbReference type="ARBA" id="ARBA00023015"/>
    </source>
</evidence>
<gene>
    <name evidence="7" type="primary">tetR</name>
    <name evidence="7" type="ORF">CMC5_076500</name>
</gene>
<reference evidence="7 8" key="1">
    <citation type="submission" date="2015-07" db="EMBL/GenBank/DDBJ databases">
        <title>Genome analysis of myxobacterium Chondromyces crocatus Cm c5 reveals a high potential for natural compound synthesis and the genetic basis for the loss of fruiting body formation.</title>
        <authorList>
            <person name="Zaburannyi N."/>
            <person name="Bunk B."/>
            <person name="Maier J."/>
            <person name="Overmann J."/>
            <person name="Mueller R."/>
        </authorList>
    </citation>
    <scope>NUCLEOTIDE SEQUENCE [LARGE SCALE GENOMIC DNA]</scope>
    <source>
        <strain evidence="7 8">Cm c5</strain>
    </source>
</reference>
<dbReference type="AlphaFoldDB" id="A0A0K1ES18"/>
<dbReference type="PROSITE" id="PS01081">
    <property type="entry name" value="HTH_TETR_1"/>
    <property type="match status" value="1"/>
</dbReference>
<dbReference type="PRINTS" id="PR00455">
    <property type="entry name" value="HTHTETR"/>
</dbReference>
<dbReference type="STRING" id="52.CMC5_076500"/>
<keyword evidence="8" id="KW-1185">Reference proteome</keyword>
<keyword evidence="2 4" id="KW-0238">DNA-binding</keyword>
<evidence type="ECO:0000256" key="3">
    <source>
        <dbReference type="ARBA" id="ARBA00023163"/>
    </source>
</evidence>
<keyword evidence="1" id="KW-0805">Transcription regulation</keyword>
<dbReference type="InterPro" id="IPR023772">
    <property type="entry name" value="DNA-bd_HTH_TetR-type_CS"/>
</dbReference>
<evidence type="ECO:0000313" key="7">
    <source>
        <dbReference type="EMBL" id="AKT43418.1"/>
    </source>
</evidence>
<dbReference type="KEGG" id="ccro:CMC5_076500"/>
<dbReference type="GO" id="GO:0003700">
    <property type="term" value="F:DNA-binding transcription factor activity"/>
    <property type="evidence" value="ECO:0007669"/>
    <property type="project" value="TreeGrafter"/>
</dbReference>
<dbReference type="Gene3D" id="1.10.357.10">
    <property type="entry name" value="Tetracycline Repressor, domain 2"/>
    <property type="match status" value="1"/>
</dbReference>
<keyword evidence="3" id="KW-0804">Transcription</keyword>
<dbReference type="SUPFAM" id="SSF46689">
    <property type="entry name" value="Homeodomain-like"/>
    <property type="match status" value="1"/>
</dbReference>
<feature type="compositionally biased region" description="Polar residues" evidence="5">
    <location>
        <begin position="191"/>
        <end position="200"/>
    </location>
</feature>
<dbReference type="InterPro" id="IPR001647">
    <property type="entry name" value="HTH_TetR"/>
</dbReference>
<evidence type="ECO:0000313" key="8">
    <source>
        <dbReference type="Proteomes" id="UP000067626"/>
    </source>
</evidence>
<protein>
    <submittedName>
        <fullName evidence="7">TetR family transcriptional regulator</fullName>
    </submittedName>
</protein>
<feature type="domain" description="HTH tetR-type" evidence="6">
    <location>
        <begin position="10"/>
        <end position="70"/>
    </location>
</feature>
<evidence type="ECO:0000256" key="2">
    <source>
        <dbReference type="ARBA" id="ARBA00023125"/>
    </source>
</evidence>
<dbReference type="PATRIC" id="fig|52.7.peg.8414"/>
<sequence length="217" mass="23984">MVGCMGRWEPNALERLQEAAMALFLEYGYDRTTVSEIAARAKLTERTFFRYFTDKREVLFSGSEQLEKLVVDGITTAPKSMAPLDAVVAGLEATAPMFEQRRAHARERQGLIAAHTELHERELIKLARLTSAMAACLRERGVPQNTANLVAEIGIVLFKSAFERWVNGSKKHDLAHYVHATRVDLRLVVTGSSAKSSSTTPRKRARSPGRPGSASTA</sequence>
<dbReference type="EMBL" id="CP012159">
    <property type="protein sequence ID" value="AKT43418.1"/>
    <property type="molecule type" value="Genomic_DNA"/>
</dbReference>
<feature type="DNA-binding region" description="H-T-H motif" evidence="4">
    <location>
        <begin position="33"/>
        <end position="52"/>
    </location>
</feature>
<dbReference type="InterPro" id="IPR009057">
    <property type="entry name" value="Homeodomain-like_sf"/>
</dbReference>
<dbReference type="Pfam" id="PF00440">
    <property type="entry name" value="TetR_N"/>
    <property type="match status" value="1"/>
</dbReference>
<evidence type="ECO:0000256" key="5">
    <source>
        <dbReference type="SAM" id="MobiDB-lite"/>
    </source>
</evidence>
<dbReference type="PANTHER" id="PTHR30055">
    <property type="entry name" value="HTH-TYPE TRANSCRIPTIONAL REGULATOR RUTR"/>
    <property type="match status" value="1"/>
</dbReference>
<dbReference type="PANTHER" id="PTHR30055:SF238">
    <property type="entry name" value="MYCOFACTOCIN BIOSYNTHESIS TRANSCRIPTIONAL REGULATOR MFTR-RELATED"/>
    <property type="match status" value="1"/>
</dbReference>
<feature type="region of interest" description="Disordered" evidence="5">
    <location>
        <begin position="191"/>
        <end position="217"/>
    </location>
</feature>
<dbReference type="PROSITE" id="PS50977">
    <property type="entry name" value="HTH_TETR_2"/>
    <property type="match status" value="1"/>
</dbReference>
<proteinExistence type="predicted"/>
<dbReference type="GO" id="GO:0000976">
    <property type="term" value="F:transcription cis-regulatory region binding"/>
    <property type="evidence" value="ECO:0007669"/>
    <property type="project" value="TreeGrafter"/>
</dbReference>
<name>A0A0K1ES18_CHOCO</name>